<keyword evidence="2" id="KW-1185">Reference proteome</keyword>
<protein>
    <submittedName>
        <fullName evidence="1">Uncharacterized protein</fullName>
    </submittedName>
</protein>
<dbReference type="Proteomes" id="UP000658514">
    <property type="component" value="Unassembled WGS sequence"/>
</dbReference>
<name>A0ABR8AM73_9CYAN</name>
<gene>
    <name evidence="1" type="ORF">H6G24_30455</name>
</gene>
<comment type="caution">
    <text evidence="1">The sequence shown here is derived from an EMBL/GenBank/DDBJ whole genome shotgun (WGS) entry which is preliminary data.</text>
</comment>
<dbReference type="EMBL" id="JACJQH010000066">
    <property type="protein sequence ID" value="MBD2199747.1"/>
    <property type="molecule type" value="Genomic_DNA"/>
</dbReference>
<reference evidence="1 2" key="1">
    <citation type="journal article" date="2020" name="ISME J.">
        <title>Comparative genomics reveals insights into cyanobacterial evolution and habitat adaptation.</title>
        <authorList>
            <person name="Chen M.Y."/>
            <person name="Teng W.K."/>
            <person name="Zhao L."/>
            <person name="Hu C.X."/>
            <person name="Zhou Y.K."/>
            <person name="Han B.P."/>
            <person name="Song L.R."/>
            <person name="Shu W.S."/>
        </authorList>
    </citation>
    <scope>NUCLEOTIDE SEQUENCE [LARGE SCALE GENOMIC DNA]</scope>
    <source>
        <strain evidence="1 2">FACHB-288</strain>
    </source>
</reference>
<organism evidence="1 2">
    <name type="scientific">Calothrix parietina FACHB-288</name>
    <dbReference type="NCBI Taxonomy" id="2692896"/>
    <lineage>
        <taxon>Bacteria</taxon>
        <taxon>Bacillati</taxon>
        <taxon>Cyanobacteriota</taxon>
        <taxon>Cyanophyceae</taxon>
        <taxon>Nostocales</taxon>
        <taxon>Calotrichaceae</taxon>
        <taxon>Calothrix</taxon>
    </lineage>
</organism>
<dbReference type="RefSeq" id="WP_190549520.1">
    <property type="nucleotide sequence ID" value="NZ_CAWPNO010000102.1"/>
</dbReference>
<evidence type="ECO:0000313" key="2">
    <source>
        <dbReference type="Proteomes" id="UP000658514"/>
    </source>
</evidence>
<accession>A0ABR8AM73</accession>
<evidence type="ECO:0000313" key="1">
    <source>
        <dbReference type="EMBL" id="MBD2199747.1"/>
    </source>
</evidence>
<proteinExistence type="predicted"/>
<sequence>MAETFSYQGVTVKIFETQAGDNIALKFQLFDKQDKEIKFLPTGSTVSSYKRMHKDLLVQDAKREIDRLMSEGLIG</sequence>